<dbReference type="PROSITE" id="PS51419">
    <property type="entry name" value="RAB"/>
    <property type="match status" value="1"/>
</dbReference>
<evidence type="ECO:0000313" key="5">
    <source>
        <dbReference type="EnsemblMetazoa" id="MDOA015565-PB"/>
    </source>
</evidence>
<keyword evidence="3" id="KW-0342">GTP-binding</keyword>
<dbReference type="AlphaFoldDB" id="A0A1I8NIN3"/>
<evidence type="ECO:0000256" key="2">
    <source>
        <dbReference type="ARBA" id="ARBA00022741"/>
    </source>
</evidence>
<dbReference type="FunFam" id="3.40.50.300:FF:002473">
    <property type="entry name" value="KappaB-Ras, isoform B"/>
    <property type="match status" value="1"/>
</dbReference>
<dbReference type="PROSITE" id="PS51421">
    <property type="entry name" value="RAS"/>
    <property type="match status" value="1"/>
</dbReference>
<dbReference type="OrthoDB" id="10002389at2759"/>
<dbReference type="PANTHER" id="PTHR46152">
    <property type="entry name" value="NF-KAPPA-B INHIBITOR-INTERACTING RAS-LIKE PROTEIN"/>
    <property type="match status" value="1"/>
</dbReference>
<dbReference type="EnsemblMetazoa" id="MDOA015565-RB">
    <property type="protein sequence ID" value="MDOA015565-PB"/>
    <property type="gene ID" value="MDOA015565"/>
</dbReference>
<dbReference type="GO" id="GO:0043124">
    <property type="term" value="P:negative regulation of canonical NF-kappaB signal transduction"/>
    <property type="evidence" value="ECO:0007669"/>
    <property type="project" value="InterPro"/>
</dbReference>
<dbReference type="STRING" id="7370.A0A1I8NIN3"/>
<accession>A0A1I8NIN3</accession>
<evidence type="ECO:0008006" key="6">
    <source>
        <dbReference type="Google" id="ProtNLM"/>
    </source>
</evidence>
<evidence type="ECO:0000256" key="4">
    <source>
        <dbReference type="SAM" id="MobiDB-lite"/>
    </source>
</evidence>
<sequence>MLTAKIGKVSKVLICGAKGVGKTALLEQLIYGNITLESEIHPTIEDIYVASVDTGRGGPRETLRIYDSAGLFQGSKAQLPRHYLYFPDGYVLVYDPTDPQSLDMLADIKTDIDKNKEKKEVPIIVLANMRSKRKDTPPSPTQQAQMQNNQADPVELILNRANAWCSRERIKHYTVNAMERPSLYEPFINLCARLHPPQTKSTFPQLRQVMQKTQKTEA</sequence>
<protein>
    <recommendedName>
        <fullName evidence="6">NF-kappa-B inhibitor-interacting Ras-like protein</fullName>
    </recommendedName>
</protein>
<evidence type="ECO:0000256" key="1">
    <source>
        <dbReference type="ARBA" id="ARBA00008094"/>
    </source>
</evidence>
<dbReference type="KEGG" id="mde:101887943"/>
<dbReference type="Gene3D" id="3.40.50.300">
    <property type="entry name" value="P-loop containing nucleotide triphosphate hydrolases"/>
    <property type="match status" value="1"/>
</dbReference>
<organism evidence="5">
    <name type="scientific">Musca domestica</name>
    <name type="common">House fly</name>
    <dbReference type="NCBI Taxonomy" id="7370"/>
    <lineage>
        <taxon>Eukaryota</taxon>
        <taxon>Metazoa</taxon>
        <taxon>Ecdysozoa</taxon>
        <taxon>Arthropoda</taxon>
        <taxon>Hexapoda</taxon>
        <taxon>Insecta</taxon>
        <taxon>Pterygota</taxon>
        <taxon>Neoptera</taxon>
        <taxon>Endopterygota</taxon>
        <taxon>Diptera</taxon>
        <taxon>Brachycera</taxon>
        <taxon>Muscomorpha</taxon>
        <taxon>Muscoidea</taxon>
        <taxon>Muscidae</taxon>
        <taxon>Musca</taxon>
    </lineage>
</organism>
<dbReference type="GO" id="GO:0032484">
    <property type="term" value="P:Ral protein signal transduction"/>
    <property type="evidence" value="ECO:0007669"/>
    <property type="project" value="TreeGrafter"/>
</dbReference>
<dbReference type="Pfam" id="PF00071">
    <property type="entry name" value="Ras"/>
    <property type="match status" value="1"/>
</dbReference>
<dbReference type="SMART" id="SM00173">
    <property type="entry name" value="RAS"/>
    <property type="match status" value="1"/>
</dbReference>
<gene>
    <name evidence="5" type="primary">101887943</name>
</gene>
<dbReference type="SUPFAM" id="SSF52540">
    <property type="entry name" value="P-loop containing nucleoside triphosphate hydrolases"/>
    <property type="match status" value="1"/>
</dbReference>
<reference evidence="5" key="1">
    <citation type="submission" date="2020-05" db="UniProtKB">
        <authorList>
            <consortium name="EnsemblMetazoa"/>
        </authorList>
    </citation>
    <scope>IDENTIFICATION</scope>
    <source>
        <strain evidence="5">Aabys</strain>
    </source>
</reference>
<dbReference type="InterPro" id="IPR027417">
    <property type="entry name" value="P-loop_NTPase"/>
</dbReference>
<proteinExistence type="inferred from homology"/>
<dbReference type="InterPro" id="IPR001806">
    <property type="entry name" value="Small_GTPase"/>
</dbReference>
<dbReference type="eggNOG" id="KOG3883">
    <property type="taxonomic scope" value="Eukaryota"/>
</dbReference>
<dbReference type="RefSeq" id="XP_005178818.2">
    <property type="nucleotide sequence ID" value="XM_005178761.4"/>
</dbReference>
<feature type="region of interest" description="Disordered" evidence="4">
    <location>
        <begin position="131"/>
        <end position="152"/>
    </location>
</feature>
<keyword evidence="2" id="KW-0547">Nucleotide-binding</keyword>
<evidence type="ECO:0000256" key="3">
    <source>
        <dbReference type="ARBA" id="ARBA00023134"/>
    </source>
</evidence>
<feature type="compositionally biased region" description="Polar residues" evidence="4">
    <location>
        <begin position="141"/>
        <end position="151"/>
    </location>
</feature>
<name>A0A1I8NIN3_MUSDO</name>
<dbReference type="PANTHER" id="PTHR46152:SF3">
    <property type="entry name" value="NF-KAPPA-B INHIBITOR-INTERACTING RAS-LIKE PROTEIN"/>
    <property type="match status" value="1"/>
</dbReference>
<dbReference type="VEuPathDB" id="VectorBase:MDOMA2_009110"/>
<comment type="similarity">
    <text evidence="1">Belongs to the small GTPase superfamily. Ras family. KappaB-Ras subfamily.</text>
</comment>
<dbReference type="InterPro" id="IPR042227">
    <property type="entry name" value="KBRS"/>
</dbReference>
<dbReference type="VEuPathDB" id="VectorBase:MDOA015565"/>
<dbReference type="GO" id="GO:0005525">
    <property type="term" value="F:GTP binding"/>
    <property type="evidence" value="ECO:0007669"/>
    <property type="project" value="UniProtKB-KW"/>
</dbReference>
<dbReference type="GO" id="GO:0032794">
    <property type="term" value="F:GTPase activating protein binding"/>
    <property type="evidence" value="ECO:0007669"/>
    <property type="project" value="TreeGrafter"/>
</dbReference>
<dbReference type="GO" id="GO:0003924">
    <property type="term" value="F:GTPase activity"/>
    <property type="evidence" value="ECO:0007669"/>
    <property type="project" value="InterPro"/>
</dbReference>